<reference evidence="1" key="1">
    <citation type="submission" date="2017-02" db="EMBL/GenBank/DDBJ databases">
        <title>Delving into the versatile metabolic prowess of the omnipresent phylum Bacteroidetes.</title>
        <authorList>
            <person name="Nobu M.K."/>
            <person name="Mei R."/>
            <person name="Narihiro T."/>
            <person name="Kuroda K."/>
            <person name="Liu W.-T."/>
        </authorList>
    </citation>
    <scope>NUCLEOTIDE SEQUENCE</scope>
    <source>
        <strain evidence="1">ADurb.Bin160</strain>
    </source>
</reference>
<accession>A0A1V5ZLH2</accession>
<sequence length="334" mass="38797">MRNPSIPINGDIVEEGRDRQTLAWESTKQTRFPSWDRHGLETLMAEACREYERMTGHQLPHNLPTWGPWVSFSREGKHYTHLEFIEQAARFVGWLRTAAQIPELVRFIKHTTSHRGVHSPHNPANLWGIAAKHPSPQKFTRWAKAVRKRAAVILEPWGLYPAWRGLAIVANRGSRRVGRAAIGVVRYTVEYLSNSRLYRKNEAKLSDREYLLRARGVKEWLSLCPHEQEVAVWAVYIEQAKNLREGCVLAKTQLKKLPGQDVYYYPPVSWTDNEITAFLVWHPSGYSEWLFQWEDGWSWLGGQPALRPGPGHFWLARTIRIKKNSFLEPTNLNY</sequence>
<name>A0A1V5ZLH2_9BACT</name>
<organism evidence="1">
    <name type="scientific">candidate division CPR1 bacterium ADurb.Bin160</name>
    <dbReference type="NCBI Taxonomy" id="1852826"/>
    <lineage>
        <taxon>Bacteria</taxon>
        <taxon>candidate division CPR1</taxon>
    </lineage>
</organism>
<evidence type="ECO:0000313" key="1">
    <source>
        <dbReference type="EMBL" id="OQB41049.1"/>
    </source>
</evidence>
<dbReference type="Proteomes" id="UP000485621">
    <property type="component" value="Unassembled WGS sequence"/>
</dbReference>
<dbReference type="EMBL" id="MWDB01000025">
    <property type="protein sequence ID" value="OQB41049.1"/>
    <property type="molecule type" value="Genomic_DNA"/>
</dbReference>
<protein>
    <submittedName>
        <fullName evidence="1">Uncharacterized protein</fullName>
    </submittedName>
</protein>
<gene>
    <name evidence="1" type="ORF">BWY04_01079</name>
</gene>
<proteinExistence type="predicted"/>
<comment type="caution">
    <text evidence="1">The sequence shown here is derived from an EMBL/GenBank/DDBJ whole genome shotgun (WGS) entry which is preliminary data.</text>
</comment>
<dbReference type="AlphaFoldDB" id="A0A1V5ZLH2"/>